<dbReference type="Gene3D" id="3.30.1540.10">
    <property type="entry name" value="formyl-coa transferase, domain 3"/>
    <property type="match status" value="1"/>
</dbReference>
<dbReference type="InterPro" id="IPR050483">
    <property type="entry name" value="CoA-transferase_III_domain"/>
</dbReference>
<protein>
    <submittedName>
        <fullName evidence="3">CoA transferase</fullName>
    </submittedName>
</protein>
<feature type="compositionally biased region" description="Polar residues" evidence="2">
    <location>
        <begin position="366"/>
        <end position="376"/>
    </location>
</feature>
<evidence type="ECO:0000313" key="3">
    <source>
        <dbReference type="EMBL" id="THG33220.1"/>
    </source>
</evidence>
<dbReference type="GO" id="GO:0008410">
    <property type="term" value="F:CoA-transferase activity"/>
    <property type="evidence" value="ECO:0007669"/>
    <property type="project" value="TreeGrafter"/>
</dbReference>
<sequence length="376" mass="39864">MTRSALDGLTVVDFSRVLAGPYATMLLGDLGARVIKIERPGLGDETREWAPPVDDTGTSTYFASVNRNKEGMTADLADDADRVRIWELLEQADVVVENFRTGTLDRLGFGYDEVRARNPRIVYCSITGFGAGEGATLPGFDLLVQAAGGLMSITGQSPGEPTKTGVAIVDVVTGLHAITGILAAVIARQSTGTGQRVEVNLLSSLLSGLVNQAGAFAGAGVVPRSMGNEHPSIAPYEVYPTADRSLAVAVGSDKQFRAFATALDAPELAADQRFRTNRDRVSHRAKLNPLLIARLSTRTADDWFAILTRHDVPAAPINSIGEAFELAARLGLEPIVDVDGSHQVANPIRLSETPATYRLPPPALANHSSAPNEGTS</sequence>
<dbReference type="InterPro" id="IPR003673">
    <property type="entry name" value="CoA-Trfase_fam_III"/>
</dbReference>
<gene>
    <name evidence="3" type="ORF">E6C64_02375</name>
</gene>
<proteinExistence type="predicted"/>
<keyword evidence="1 3" id="KW-0808">Transferase</keyword>
<dbReference type="Pfam" id="PF02515">
    <property type="entry name" value="CoA_transf_3"/>
    <property type="match status" value="1"/>
</dbReference>
<comment type="caution">
    <text evidence="3">The sequence shown here is derived from an EMBL/GenBank/DDBJ whole genome shotgun (WGS) entry which is preliminary data.</text>
</comment>
<dbReference type="PANTHER" id="PTHR48207">
    <property type="entry name" value="SUCCINATE--HYDROXYMETHYLGLUTARATE COA-TRANSFERASE"/>
    <property type="match status" value="1"/>
</dbReference>
<organism evidence="3 4">
    <name type="scientific">Naasia lichenicola</name>
    <dbReference type="NCBI Taxonomy" id="2565933"/>
    <lineage>
        <taxon>Bacteria</taxon>
        <taxon>Bacillati</taxon>
        <taxon>Actinomycetota</taxon>
        <taxon>Actinomycetes</taxon>
        <taxon>Micrococcales</taxon>
        <taxon>Microbacteriaceae</taxon>
        <taxon>Naasia</taxon>
    </lineage>
</organism>
<dbReference type="SUPFAM" id="SSF89796">
    <property type="entry name" value="CoA-transferase family III (CaiB/BaiF)"/>
    <property type="match status" value="1"/>
</dbReference>
<dbReference type="RefSeq" id="WP_136426001.1">
    <property type="nucleotide sequence ID" value="NZ_SSSM01000001.1"/>
</dbReference>
<dbReference type="AlphaFoldDB" id="A0A4S4FRE9"/>
<reference evidence="3 4" key="1">
    <citation type="submission" date="2019-04" db="EMBL/GenBank/DDBJ databases">
        <authorList>
            <person name="Jiang L."/>
        </authorList>
    </citation>
    <scope>NUCLEOTIDE SEQUENCE [LARGE SCALE GENOMIC DNA]</scope>
    <source>
        <strain evidence="3 4">YIM 131853</strain>
    </source>
</reference>
<dbReference type="InterPro" id="IPR023606">
    <property type="entry name" value="CoA-Trfase_III_dom_1_sf"/>
</dbReference>
<evidence type="ECO:0000313" key="4">
    <source>
        <dbReference type="Proteomes" id="UP000309133"/>
    </source>
</evidence>
<dbReference type="PANTHER" id="PTHR48207:SF3">
    <property type="entry name" value="SUCCINATE--HYDROXYMETHYLGLUTARATE COA-TRANSFERASE"/>
    <property type="match status" value="1"/>
</dbReference>
<dbReference type="InterPro" id="IPR044855">
    <property type="entry name" value="CoA-Trfase_III_dom3_sf"/>
</dbReference>
<dbReference type="Proteomes" id="UP000309133">
    <property type="component" value="Unassembled WGS sequence"/>
</dbReference>
<accession>A0A4S4FRE9</accession>
<name>A0A4S4FRE9_9MICO</name>
<evidence type="ECO:0000256" key="1">
    <source>
        <dbReference type="ARBA" id="ARBA00022679"/>
    </source>
</evidence>
<dbReference type="Gene3D" id="3.40.50.10540">
    <property type="entry name" value="Crotonobetainyl-coa:carnitine coa-transferase, domain 1"/>
    <property type="match status" value="1"/>
</dbReference>
<dbReference type="OrthoDB" id="9797653at2"/>
<keyword evidence="4" id="KW-1185">Reference proteome</keyword>
<dbReference type="EMBL" id="SSSM01000001">
    <property type="protein sequence ID" value="THG33220.1"/>
    <property type="molecule type" value="Genomic_DNA"/>
</dbReference>
<evidence type="ECO:0000256" key="2">
    <source>
        <dbReference type="SAM" id="MobiDB-lite"/>
    </source>
</evidence>
<feature type="region of interest" description="Disordered" evidence="2">
    <location>
        <begin position="353"/>
        <end position="376"/>
    </location>
</feature>